<dbReference type="InterPro" id="IPR027942">
    <property type="entry name" value="SEO_N"/>
</dbReference>
<dbReference type="Pfam" id="PF14576">
    <property type="entry name" value="SEO_N"/>
    <property type="match status" value="1"/>
</dbReference>
<evidence type="ECO:0000313" key="4">
    <source>
        <dbReference type="Proteomes" id="UP000813462"/>
    </source>
</evidence>
<organism evidence="3 4">
    <name type="scientific">Ziziphus jujuba var. spinosa</name>
    <dbReference type="NCBI Taxonomy" id="714518"/>
    <lineage>
        <taxon>Eukaryota</taxon>
        <taxon>Viridiplantae</taxon>
        <taxon>Streptophyta</taxon>
        <taxon>Embryophyta</taxon>
        <taxon>Tracheophyta</taxon>
        <taxon>Spermatophyta</taxon>
        <taxon>Magnoliopsida</taxon>
        <taxon>eudicotyledons</taxon>
        <taxon>Gunneridae</taxon>
        <taxon>Pentapetalae</taxon>
        <taxon>rosids</taxon>
        <taxon>fabids</taxon>
        <taxon>Rosales</taxon>
        <taxon>Rhamnaceae</taxon>
        <taxon>Paliureae</taxon>
        <taxon>Ziziphus</taxon>
    </lineage>
</organism>
<comment type="caution">
    <text evidence="3">The sequence shown here is derived from an EMBL/GenBank/DDBJ whole genome shotgun (WGS) entry which is preliminary data.</text>
</comment>
<dbReference type="GO" id="GO:0010088">
    <property type="term" value="P:phloem development"/>
    <property type="evidence" value="ECO:0007669"/>
    <property type="project" value="InterPro"/>
</dbReference>
<dbReference type="Proteomes" id="UP000813462">
    <property type="component" value="Unassembled WGS sequence"/>
</dbReference>
<dbReference type="InterPro" id="IPR027944">
    <property type="entry name" value="SEO_C"/>
</dbReference>
<reference evidence="3" key="1">
    <citation type="journal article" date="2021" name="Front. Plant Sci.">
        <title>Chromosome-Scale Genome Assembly for Chinese Sour Jujube and Insights Into Its Genome Evolution and Domestication Signature.</title>
        <authorList>
            <person name="Shen L.-Y."/>
            <person name="Luo H."/>
            <person name="Wang X.-L."/>
            <person name="Wang X.-M."/>
            <person name="Qiu X.-J."/>
            <person name="Liu H."/>
            <person name="Zhou S.-S."/>
            <person name="Jia K.-H."/>
            <person name="Nie S."/>
            <person name="Bao Y.-T."/>
            <person name="Zhang R.-G."/>
            <person name="Yun Q.-Z."/>
            <person name="Chai Y.-H."/>
            <person name="Lu J.-Y."/>
            <person name="Li Y."/>
            <person name="Zhao S.-W."/>
            <person name="Mao J.-F."/>
            <person name="Jia S.-G."/>
            <person name="Mao Y.-M."/>
        </authorList>
    </citation>
    <scope>NUCLEOTIDE SEQUENCE</scope>
    <source>
        <strain evidence="3">AT0</strain>
        <tissue evidence="3">Leaf</tissue>
    </source>
</reference>
<dbReference type="PANTHER" id="PTHR33232">
    <property type="entry name" value="PROTEIN SIEVE ELEMENT OCCLUSION B-LIKE"/>
    <property type="match status" value="1"/>
</dbReference>
<evidence type="ECO:0000259" key="1">
    <source>
        <dbReference type="Pfam" id="PF14576"/>
    </source>
</evidence>
<evidence type="ECO:0000259" key="2">
    <source>
        <dbReference type="Pfam" id="PF14577"/>
    </source>
</evidence>
<gene>
    <name evidence="3" type="ORF">FEM48_Zijuj11G0151800</name>
</gene>
<dbReference type="PANTHER" id="PTHR33232:SF18">
    <property type="entry name" value="PROTEIN SIEVE ELEMENT OCCLUSION B-LIKE"/>
    <property type="match status" value="1"/>
</dbReference>
<feature type="domain" description="Sieve element occlusion N-terminal" evidence="1">
    <location>
        <begin position="31"/>
        <end position="160"/>
    </location>
</feature>
<accession>A0A978UJN8</accession>
<protein>
    <recommendedName>
        <fullName evidence="5">Protein SIEVE ELEMENT OCCLUSION B-like</fullName>
    </recommendedName>
</protein>
<sequence length="466" mass="53049">MALLSSGKPKKLGLPIILDEIVYGTIPATGEKKLDVECLLDLVKNILLTATNDVQRGAPEQNMEFRRPDLSFKSPSNTIKLISIELAASTSQDDQVKVEKTAVAILNLISSYSLDAKLALSLATLAMEFREFWGQTQDLMKWIEYLTSVHEDLEMHRQISEQQKQTDVHWKLVSIFKNQYDESSHEVVDILKLLISTKNDTHLLHINDGSTIAGVSIDVLSRKDVLLIISCLDISEVDIKNLIKIYEGIKGYKHYKMVWIPIVEERTLAQLQLFMELRDQMPWYVVQMFSTIAGIKFIKEEWHFNGNPIVVLLNQQGEVKNPNALPLIRVLGMEAFPFIKMAEDAIPHLENWLHLVAKHIHPSMQSWMEEEKYIFFYGGTDNIGSKKFQSHIKNVNLGKFLKDAEKEGSTSIESIEIGKNEMGFWSIIESMYLIKVHQEEVKGGRGGDETLQILQKLLSNKIETNG</sequence>
<evidence type="ECO:0000313" key="3">
    <source>
        <dbReference type="EMBL" id="KAH7515019.1"/>
    </source>
</evidence>
<dbReference type="InterPro" id="IPR039299">
    <property type="entry name" value="SEOA"/>
</dbReference>
<dbReference type="Pfam" id="PF14577">
    <property type="entry name" value="SEO_C"/>
    <property type="match status" value="1"/>
</dbReference>
<name>A0A978UJN8_ZIZJJ</name>
<dbReference type="EMBL" id="JAEACU010000011">
    <property type="protein sequence ID" value="KAH7515019.1"/>
    <property type="molecule type" value="Genomic_DNA"/>
</dbReference>
<dbReference type="AlphaFoldDB" id="A0A978UJN8"/>
<proteinExistence type="predicted"/>
<feature type="domain" description="Sieve element occlusion C-terminal" evidence="2">
    <location>
        <begin position="350"/>
        <end position="396"/>
    </location>
</feature>
<evidence type="ECO:0008006" key="5">
    <source>
        <dbReference type="Google" id="ProtNLM"/>
    </source>
</evidence>